<name>A0ABY6BH97_9GAMM</name>
<proteinExistence type="predicted"/>
<dbReference type="Gene3D" id="3.40.50.10540">
    <property type="entry name" value="Crotonobetainyl-coa:carnitine coa-transferase, domain 1"/>
    <property type="match status" value="1"/>
</dbReference>
<dbReference type="InterPro" id="IPR023606">
    <property type="entry name" value="CoA-Trfase_III_dom_1_sf"/>
</dbReference>
<dbReference type="InterPro" id="IPR044855">
    <property type="entry name" value="CoA-Trfase_III_dom3_sf"/>
</dbReference>
<keyword evidence="1 2" id="KW-0808">Transferase</keyword>
<dbReference type="EMBL" id="CP104694">
    <property type="protein sequence ID" value="UXI69239.1"/>
    <property type="molecule type" value="Genomic_DNA"/>
</dbReference>
<dbReference type="InterPro" id="IPR003673">
    <property type="entry name" value="CoA-Trfase_fam_III"/>
</dbReference>
<evidence type="ECO:0000313" key="2">
    <source>
        <dbReference type="EMBL" id="UXI69239.1"/>
    </source>
</evidence>
<evidence type="ECO:0000313" key="3">
    <source>
        <dbReference type="Proteomes" id="UP001064632"/>
    </source>
</evidence>
<dbReference type="Proteomes" id="UP001064632">
    <property type="component" value="Chromosome"/>
</dbReference>
<evidence type="ECO:0000256" key="1">
    <source>
        <dbReference type="ARBA" id="ARBA00022679"/>
    </source>
</evidence>
<gene>
    <name evidence="2" type="ORF">N4264_06210</name>
</gene>
<accession>A0ABY6BH97</accession>
<dbReference type="Pfam" id="PF02515">
    <property type="entry name" value="CoA_transf_3"/>
    <property type="match status" value="1"/>
</dbReference>
<dbReference type="InterPro" id="IPR050483">
    <property type="entry name" value="CoA-transferase_III_domain"/>
</dbReference>
<reference evidence="2" key="1">
    <citation type="submission" date="2022-09" db="EMBL/GenBank/DDBJ databases">
        <title>Tahibacter sp. nov., isolated from a fresh water.</title>
        <authorList>
            <person name="Baek J.H."/>
            <person name="Lee J.K."/>
            <person name="Kim J.M."/>
            <person name="Jeon C.O."/>
        </authorList>
    </citation>
    <scope>NUCLEOTIDE SEQUENCE</scope>
    <source>
        <strain evidence="2">W38</strain>
    </source>
</reference>
<dbReference type="Gene3D" id="3.30.1540.10">
    <property type="entry name" value="formyl-coa transferase, domain 3"/>
    <property type="match status" value="1"/>
</dbReference>
<dbReference type="SUPFAM" id="SSF89796">
    <property type="entry name" value="CoA-transferase family III (CaiB/BaiF)"/>
    <property type="match status" value="1"/>
</dbReference>
<dbReference type="GO" id="GO:0016740">
    <property type="term" value="F:transferase activity"/>
    <property type="evidence" value="ECO:0007669"/>
    <property type="project" value="UniProtKB-KW"/>
</dbReference>
<sequence>MSFLEGVRVLDLSRILAGPWCTQLLADYGATVIKVEKPGVGDDTRRWGPPFLDEAGTTAAYFLACNRGKQSVALDFSQPEGRDIVQQLAAGSDVLVENYLPGTLARYGLDHASLAAHNPGLIYCSITGFGQTGPNAARAGYDAMIQAEAGLMSLTGHADGEPGGGPMKVGVAVSDLMCGMYAASAILAALHRRQRAGQGAYLDLALFDCQVGWLANQGMNYLVGGQVPGRFGTAHPNIAPYQTFATADGHLTLAVGNDEQFRRLCAVAGVALAQDERFATNAARVAHRQALVEAVGAFLAERPTAHWLGELVPAGVPAGAVNDLAAVFAHSQVAARGLRFDARHPVLGDVPQIANPVRCPDATTTSPLAPPQLGEHTQAVLASLGVTDGAARPDT</sequence>
<protein>
    <submittedName>
        <fullName evidence="2">CoA transferase</fullName>
    </submittedName>
</protein>
<dbReference type="PANTHER" id="PTHR48207:SF3">
    <property type="entry name" value="SUCCINATE--HYDROXYMETHYLGLUTARATE COA-TRANSFERASE"/>
    <property type="match status" value="1"/>
</dbReference>
<keyword evidence="3" id="KW-1185">Reference proteome</keyword>
<dbReference type="PANTHER" id="PTHR48207">
    <property type="entry name" value="SUCCINATE--HYDROXYMETHYLGLUTARATE COA-TRANSFERASE"/>
    <property type="match status" value="1"/>
</dbReference>
<dbReference type="RefSeq" id="WP_261696197.1">
    <property type="nucleotide sequence ID" value="NZ_CP104694.1"/>
</dbReference>
<organism evidence="2 3">
    <name type="scientific">Tahibacter amnicola</name>
    <dbReference type="NCBI Taxonomy" id="2976241"/>
    <lineage>
        <taxon>Bacteria</taxon>
        <taxon>Pseudomonadati</taxon>
        <taxon>Pseudomonadota</taxon>
        <taxon>Gammaproteobacteria</taxon>
        <taxon>Lysobacterales</taxon>
        <taxon>Rhodanobacteraceae</taxon>
        <taxon>Tahibacter</taxon>
    </lineage>
</organism>